<organism evidence="2 3">
    <name type="scientific">Asanoa iriomotensis</name>
    <dbReference type="NCBI Taxonomy" id="234613"/>
    <lineage>
        <taxon>Bacteria</taxon>
        <taxon>Bacillati</taxon>
        <taxon>Actinomycetota</taxon>
        <taxon>Actinomycetes</taxon>
        <taxon>Micromonosporales</taxon>
        <taxon>Micromonosporaceae</taxon>
        <taxon>Asanoa</taxon>
    </lineage>
</organism>
<accession>A0ABQ4CE39</accession>
<evidence type="ECO:0000313" key="2">
    <source>
        <dbReference type="EMBL" id="GIF61033.1"/>
    </source>
</evidence>
<keyword evidence="3" id="KW-1185">Reference proteome</keyword>
<sequence length="432" mass="44445">MVRKIVLAAAAGLLLAAGVAAGGGAFAEPTPPPDPASIPPPVFDFDTDPAKAVVARVKFDSRTQAHVESTKVTTSRARGHSGEPSILRLRLTDVDGAEIEQINAWSPLWRLDGGPNGSKAVRSSGTGNFIVPFSPALAAMTVTDVRLNQQVVTVDLAAPIRTFCAANPADPDCKESDLAVTAVEPAAPLFGVLGQPITVTVASTVANHGPDGPSDARVRQEVSAAAGLTIADGAPVTTDVPVAVGTPQRLTRTYTVTCTQPGTVNLTATTRVAPKLPSVVDAQSANDVRSATLGVTCAVPATVNVKPGSADNVVNLNPGVLPVGVLTTAAGEYGNPVAIDATTIDWSTLRLGSPSRILAGLGARETHGKIHPEDVEELDERTRDGDTDAMLHFDPKADGLAVGDTSACVYGRLRVAGAMVAFYGCDRVTVRP</sequence>
<proteinExistence type="predicted"/>
<protein>
    <recommendedName>
        <fullName evidence="4">DUF11 domain-containing protein</fullName>
    </recommendedName>
</protein>
<evidence type="ECO:0000313" key="3">
    <source>
        <dbReference type="Proteomes" id="UP000624325"/>
    </source>
</evidence>
<feature type="chain" id="PRO_5045792908" description="DUF11 domain-containing protein" evidence="1">
    <location>
        <begin position="28"/>
        <end position="432"/>
    </location>
</feature>
<dbReference type="Gene3D" id="2.60.40.10">
    <property type="entry name" value="Immunoglobulins"/>
    <property type="match status" value="1"/>
</dbReference>
<dbReference type="Proteomes" id="UP000624325">
    <property type="component" value="Unassembled WGS sequence"/>
</dbReference>
<dbReference type="EMBL" id="BONC01000085">
    <property type="protein sequence ID" value="GIF61033.1"/>
    <property type="molecule type" value="Genomic_DNA"/>
</dbReference>
<evidence type="ECO:0000256" key="1">
    <source>
        <dbReference type="SAM" id="SignalP"/>
    </source>
</evidence>
<dbReference type="InterPro" id="IPR013783">
    <property type="entry name" value="Ig-like_fold"/>
</dbReference>
<keyword evidence="1" id="KW-0732">Signal</keyword>
<comment type="caution">
    <text evidence="2">The sequence shown here is derived from an EMBL/GenBank/DDBJ whole genome shotgun (WGS) entry which is preliminary data.</text>
</comment>
<reference evidence="2 3" key="1">
    <citation type="submission" date="2021-01" db="EMBL/GenBank/DDBJ databases">
        <title>Whole genome shotgun sequence of Asanoa iriomotensis NBRC 100142.</title>
        <authorList>
            <person name="Komaki H."/>
            <person name="Tamura T."/>
        </authorList>
    </citation>
    <scope>NUCLEOTIDE SEQUENCE [LARGE SCALE GENOMIC DNA]</scope>
    <source>
        <strain evidence="2 3">NBRC 100142</strain>
    </source>
</reference>
<dbReference type="RefSeq" id="WP_203707849.1">
    <property type="nucleotide sequence ID" value="NZ_BAAALU010000006.1"/>
</dbReference>
<evidence type="ECO:0008006" key="4">
    <source>
        <dbReference type="Google" id="ProtNLM"/>
    </source>
</evidence>
<gene>
    <name evidence="2" type="ORF">Air01nite_71280</name>
</gene>
<feature type="signal peptide" evidence="1">
    <location>
        <begin position="1"/>
        <end position="27"/>
    </location>
</feature>
<name>A0ABQ4CE39_9ACTN</name>